<feature type="compositionally biased region" description="Basic and acidic residues" evidence="4">
    <location>
        <begin position="289"/>
        <end position="298"/>
    </location>
</feature>
<evidence type="ECO:0000256" key="3">
    <source>
        <dbReference type="PROSITE-ProRule" id="PRU00089"/>
    </source>
</evidence>
<keyword evidence="1 3" id="KW-0238">DNA-binding</keyword>
<dbReference type="GO" id="GO:0005634">
    <property type="term" value="C:nucleus"/>
    <property type="evidence" value="ECO:0007669"/>
    <property type="project" value="UniProtKB-SubCell"/>
</dbReference>
<feature type="domain" description="Fork-head" evidence="6">
    <location>
        <begin position="400"/>
        <end position="463"/>
    </location>
</feature>
<dbReference type="PANTHER" id="PTHR21712:SF29">
    <property type="entry name" value="PRE-RRNA-PROCESSING PROTEIN FHL1"/>
    <property type="match status" value="1"/>
</dbReference>
<feature type="compositionally biased region" description="Low complexity" evidence="4">
    <location>
        <begin position="367"/>
        <end position="381"/>
    </location>
</feature>
<reference evidence="7 8" key="2">
    <citation type="journal article" date="2012" name="Open Biol.">
        <title>Characteristics of nucleosomes and linker DNA regions on the genome of the basidiomycete Mixia osmundae revealed by mono- and dinucleosome mapping.</title>
        <authorList>
            <person name="Nishida H."/>
            <person name="Kondo S."/>
            <person name="Matsumoto T."/>
            <person name="Suzuki Y."/>
            <person name="Yoshikawa H."/>
            <person name="Taylor T.D."/>
            <person name="Sugiyama J."/>
        </authorList>
    </citation>
    <scope>NUCLEOTIDE SEQUENCE [LARGE SCALE GENOMIC DNA]</scope>
    <source>
        <strain evidence="8">CBS 9802 / IAM 14324 / JCM 22182 / KY 12970</strain>
    </source>
</reference>
<dbReference type="InterPro" id="IPR008984">
    <property type="entry name" value="SMAD_FHA_dom_sf"/>
</dbReference>
<dbReference type="AlphaFoldDB" id="G7E1K1"/>
<keyword evidence="2 3" id="KW-0539">Nucleus</keyword>
<dbReference type="SUPFAM" id="SSF46785">
    <property type="entry name" value="Winged helix' DNA-binding domain"/>
    <property type="match status" value="1"/>
</dbReference>
<feature type="compositionally biased region" description="Basic and acidic residues" evidence="4">
    <location>
        <begin position="355"/>
        <end position="366"/>
    </location>
</feature>
<evidence type="ECO:0000256" key="2">
    <source>
        <dbReference type="ARBA" id="ARBA00023242"/>
    </source>
</evidence>
<feature type="region of interest" description="Disordered" evidence="4">
    <location>
        <begin position="221"/>
        <end position="399"/>
    </location>
</feature>
<dbReference type="Gene3D" id="1.10.10.10">
    <property type="entry name" value="Winged helix-like DNA-binding domain superfamily/Winged helix DNA-binding domain"/>
    <property type="match status" value="1"/>
</dbReference>
<dbReference type="GO" id="GO:0060962">
    <property type="term" value="P:regulation of ribosomal protein gene transcription by RNA polymerase II"/>
    <property type="evidence" value="ECO:0007669"/>
    <property type="project" value="InterPro"/>
</dbReference>
<dbReference type="PROSITE" id="PS50039">
    <property type="entry name" value="FORK_HEAD_3"/>
    <property type="match status" value="1"/>
</dbReference>
<feature type="region of interest" description="Disordered" evidence="4">
    <location>
        <begin position="121"/>
        <end position="145"/>
    </location>
</feature>
<gene>
    <name evidence="7" type="primary">Mo03382</name>
    <name evidence="7" type="ORF">E5Q_03382</name>
</gene>
<accession>G7E1K1</accession>
<dbReference type="Pfam" id="PF00250">
    <property type="entry name" value="Forkhead"/>
    <property type="match status" value="1"/>
</dbReference>
<dbReference type="InterPro" id="IPR045178">
    <property type="entry name" value="Fhl1/FHA1"/>
</dbReference>
<dbReference type="Proteomes" id="UP000009131">
    <property type="component" value="Unassembled WGS sequence"/>
</dbReference>
<evidence type="ECO:0000313" key="8">
    <source>
        <dbReference type="Proteomes" id="UP000009131"/>
    </source>
</evidence>
<dbReference type="InterPro" id="IPR000253">
    <property type="entry name" value="FHA_dom"/>
</dbReference>
<feature type="compositionally biased region" description="Basic residues" evidence="4">
    <location>
        <begin position="313"/>
        <end position="323"/>
    </location>
</feature>
<feature type="compositionally biased region" description="Polar residues" evidence="4">
    <location>
        <begin position="269"/>
        <end position="279"/>
    </location>
</feature>
<dbReference type="eggNOG" id="KOG2294">
    <property type="taxonomic scope" value="Eukaryota"/>
</dbReference>
<dbReference type="FunCoup" id="G7E1K1">
    <property type="interactions" value="154"/>
</dbReference>
<feature type="compositionally biased region" description="Polar residues" evidence="4">
    <location>
        <begin position="89"/>
        <end position="100"/>
    </location>
</feature>
<evidence type="ECO:0000313" key="7">
    <source>
        <dbReference type="EMBL" id="GAA96711.1"/>
    </source>
</evidence>
<proteinExistence type="predicted"/>
<evidence type="ECO:0000259" key="5">
    <source>
        <dbReference type="PROSITE" id="PS50006"/>
    </source>
</evidence>
<reference evidence="7 8" key="1">
    <citation type="journal article" date="2011" name="J. Gen. Appl. Microbiol.">
        <title>Draft genome sequencing of the enigmatic basidiomycete Mixia osmundae.</title>
        <authorList>
            <person name="Nishida H."/>
            <person name="Nagatsuka Y."/>
            <person name="Sugiyama J."/>
        </authorList>
    </citation>
    <scope>NUCLEOTIDE SEQUENCE [LARGE SCALE GENOMIC DNA]</scope>
    <source>
        <strain evidence="8">CBS 9802 / IAM 14324 / JCM 22182 / KY 12970</strain>
    </source>
</reference>
<feature type="compositionally biased region" description="Polar residues" evidence="4">
    <location>
        <begin position="14"/>
        <end position="26"/>
    </location>
</feature>
<dbReference type="Gene3D" id="2.60.200.20">
    <property type="match status" value="1"/>
</dbReference>
<dbReference type="PANTHER" id="PTHR21712">
    <property type="entry name" value="PRE-RRNA-PROCESSING PROTEIN FHL1"/>
    <property type="match status" value="1"/>
</dbReference>
<dbReference type="InterPro" id="IPR036390">
    <property type="entry name" value="WH_DNA-bd_sf"/>
</dbReference>
<dbReference type="OMA" id="RCHARIF"/>
<name>G7E1K1_MIXOS</name>
<evidence type="ECO:0000256" key="4">
    <source>
        <dbReference type="SAM" id="MobiDB-lite"/>
    </source>
</evidence>
<dbReference type="EMBL" id="BABT02000106">
    <property type="protein sequence ID" value="GAA96711.1"/>
    <property type="molecule type" value="Genomic_DNA"/>
</dbReference>
<comment type="caution">
    <text evidence="7">The sequence shown here is derived from an EMBL/GenBank/DDBJ whole genome shotgun (WGS) entry which is preliminary data.</text>
</comment>
<dbReference type="GO" id="GO:0003700">
    <property type="term" value="F:DNA-binding transcription factor activity"/>
    <property type="evidence" value="ECO:0007669"/>
    <property type="project" value="InterPro"/>
</dbReference>
<dbReference type="RefSeq" id="XP_014565231.1">
    <property type="nucleotide sequence ID" value="XM_014709745.1"/>
</dbReference>
<feature type="compositionally biased region" description="Acidic residues" evidence="4">
    <location>
        <begin position="239"/>
        <end position="254"/>
    </location>
</feature>
<dbReference type="PROSITE" id="PS50006">
    <property type="entry name" value="FHA_DOMAIN"/>
    <property type="match status" value="1"/>
</dbReference>
<dbReference type="InParanoid" id="G7E1K1"/>
<keyword evidence="8" id="KW-1185">Reference proteome</keyword>
<evidence type="ECO:0008006" key="9">
    <source>
        <dbReference type="Google" id="ProtNLM"/>
    </source>
</evidence>
<feature type="domain" description="FHA" evidence="5">
    <location>
        <begin position="114"/>
        <end position="190"/>
    </location>
</feature>
<organism evidence="7 8">
    <name type="scientific">Mixia osmundae (strain CBS 9802 / IAM 14324 / JCM 22182 / KY 12970)</name>
    <dbReference type="NCBI Taxonomy" id="764103"/>
    <lineage>
        <taxon>Eukaryota</taxon>
        <taxon>Fungi</taxon>
        <taxon>Dikarya</taxon>
        <taxon>Basidiomycota</taxon>
        <taxon>Pucciniomycotina</taxon>
        <taxon>Mixiomycetes</taxon>
        <taxon>Mixiales</taxon>
        <taxon>Mixiaceae</taxon>
        <taxon>Mixia</taxon>
    </lineage>
</organism>
<protein>
    <recommendedName>
        <fullName evidence="9">FHA domain-containing protein</fullName>
    </recommendedName>
</protein>
<evidence type="ECO:0000256" key="1">
    <source>
        <dbReference type="ARBA" id="ARBA00023125"/>
    </source>
</evidence>
<evidence type="ECO:0000259" key="6">
    <source>
        <dbReference type="PROSITE" id="PS50039"/>
    </source>
</evidence>
<feature type="region of interest" description="Disordered" evidence="4">
    <location>
        <begin position="1"/>
        <end position="26"/>
    </location>
</feature>
<feature type="DNA-binding region" description="Fork-head" evidence="3">
    <location>
        <begin position="400"/>
        <end position="463"/>
    </location>
</feature>
<dbReference type="InterPro" id="IPR036388">
    <property type="entry name" value="WH-like_DNA-bd_sf"/>
</dbReference>
<dbReference type="GO" id="GO:0043565">
    <property type="term" value="F:sequence-specific DNA binding"/>
    <property type="evidence" value="ECO:0007669"/>
    <property type="project" value="InterPro"/>
</dbReference>
<dbReference type="OrthoDB" id="5954824at2759"/>
<dbReference type="HOGENOM" id="CLU_449834_0_0_1"/>
<feature type="region of interest" description="Disordered" evidence="4">
    <location>
        <begin position="82"/>
        <end position="105"/>
    </location>
</feature>
<dbReference type="SUPFAM" id="SSF49879">
    <property type="entry name" value="SMAD/FHA domain"/>
    <property type="match status" value="1"/>
</dbReference>
<sequence length="607" mass="65379">MNGGYGEDGRGLASRSSSSYDTPGPSQIQAYAKLQFEASDFYIKKLSVTIGRRTGLLRPPVSHSSWSIPPSRALADQNGLRPELLSPTLRPTSATRSTSPGLEAEAEVAPRYAAVLGRPRLSNAASPPANGDARPAVAAPEDDEEPADVDLGAIKAVSRCHARIFYQHATRAWQLEVQGRNGVVIDSRWTSRGEIVTLRSGSKIQIAERIFHFLLPNAGSADRPGSSDLATRQSPLVADEIDGSDFSDHSDEDMSAASSLSEPEDLVQRSRTGSHSRSLSIDAGSSERALSEESESRAKSKIRLVVSDTTHPKLAKQSKRLTKKQVAASAVAERRKARKEQAAEKRKTKGKGKAKAKEEEDARSERSASASVAPSTATKVAPNGSSLAPTPNPFIGKPEKPQYTLATLGAQAIHASKTSTLTLPDIHAWICKSYPFYASASAPSWHPELSQALDSLRAFVKLPATGHVPATYALEAAHAKIFDGTVFRTSVSSLALAIVIGLPPTSYVRPASSIPQKEDPLDRFLSSHQPVVLHDNKLYLAPSFFSRMTKVQLEHLQGLQPQALLRVLQAWLKQHLEQRIEVLAQQGAPQPEAVATEQGPIIIDGDD</sequence>
<dbReference type="Pfam" id="PF00498">
    <property type="entry name" value="FHA"/>
    <property type="match status" value="1"/>
</dbReference>
<dbReference type="InterPro" id="IPR001766">
    <property type="entry name" value="Fork_head_dom"/>
</dbReference>
<comment type="subcellular location">
    <subcellularLocation>
        <location evidence="3">Nucleus</location>
    </subcellularLocation>
</comment>
<dbReference type="SMART" id="SM00339">
    <property type="entry name" value="FH"/>
    <property type="match status" value="1"/>
</dbReference>
<dbReference type="STRING" id="764103.G7E1K1"/>